<dbReference type="Gene3D" id="3.40.50.720">
    <property type="entry name" value="NAD(P)-binding Rossmann-like Domain"/>
    <property type="match status" value="1"/>
</dbReference>
<dbReference type="InterPro" id="IPR024727">
    <property type="entry name" value="NAD_Glu_DH_N_ACT1"/>
</dbReference>
<dbReference type="InterPro" id="IPR049064">
    <property type="entry name" value="NAD_Glu_DH_ACT3"/>
</dbReference>
<dbReference type="RefSeq" id="WP_078744072.1">
    <property type="nucleotide sequence ID" value="NZ_FUXG01000002.1"/>
</dbReference>
<dbReference type="InterPro" id="IPR028971">
    <property type="entry name" value="NAD-GDH_cat"/>
</dbReference>
<dbReference type="InterPro" id="IPR036291">
    <property type="entry name" value="NAD(P)-bd_dom_sf"/>
</dbReference>
<dbReference type="Pfam" id="PF21073">
    <property type="entry name" value="GDH_HM1"/>
    <property type="match status" value="1"/>
</dbReference>
<name>A0A1T4LGM8_9GAMM</name>
<keyword evidence="1" id="KW-0560">Oxidoreductase</keyword>
<gene>
    <name evidence="7" type="ORF">BTE48_01860</name>
</gene>
<evidence type="ECO:0000259" key="3">
    <source>
        <dbReference type="Pfam" id="PF21074"/>
    </source>
</evidence>
<dbReference type="Pfam" id="PF21078">
    <property type="entry name" value="GDH_HM3"/>
    <property type="match status" value="1"/>
</dbReference>
<evidence type="ECO:0000259" key="6">
    <source>
        <dbReference type="Pfam" id="PF21077"/>
    </source>
</evidence>
<dbReference type="STRING" id="64969.SAMN02745127_00464"/>
<keyword evidence="8" id="KW-1185">Reference proteome</keyword>
<dbReference type="InterPro" id="IPR046346">
    <property type="entry name" value="Aminoacid_DH-like_N_sf"/>
</dbReference>
<dbReference type="GO" id="GO:0004352">
    <property type="term" value="F:glutamate dehydrogenase (NAD+) activity"/>
    <property type="evidence" value="ECO:0007669"/>
    <property type="project" value="InterPro"/>
</dbReference>
<dbReference type="InterPro" id="IPR049056">
    <property type="entry name" value="NAD_Glu_DH_HM3"/>
</dbReference>
<feature type="domain" description="NAD-glutamate dehydrogenase ACT3" evidence="6">
    <location>
        <begin position="557"/>
        <end position="635"/>
    </location>
</feature>
<protein>
    <submittedName>
        <fullName evidence="7">NAD-glutamate dehydrogenase</fullName>
    </submittedName>
</protein>
<feature type="domain" description="NAD-glutamate dehydrogenase catalytic" evidence="2">
    <location>
        <begin position="732"/>
        <end position="1226"/>
    </location>
</feature>
<dbReference type="PANTHER" id="PTHR43403:SF1">
    <property type="entry name" value="NAD-SPECIFIC GLUTAMATE DEHYDROGENASE"/>
    <property type="match status" value="1"/>
</dbReference>
<dbReference type="Pfam" id="PF21074">
    <property type="entry name" value="GDH_C"/>
    <property type="match status" value="1"/>
</dbReference>
<dbReference type="InterPro" id="IPR049059">
    <property type="entry name" value="NAD_Glu_DH_HM1"/>
</dbReference>
<dbReference type="InterPro" id="IPR049058">
    <property type="entry name" value="NAD_Glu_DH_HM2"/>
</dbReference>
<evidence type="ECO:0000313" key="7">
    <source>
        <dbReference type="EMBL" id="OPX56667.1"/>
    </source>
</evidence>
<dbReference type="SUPFAM" id="SSF53223">
    <property type="entry name" value="Aminoacid dehydrogenase-like, N-terminal domain"/>
    <property type="match status" value="1"/>
</dbReference>
<dbReference type="PIRSF" id="PIRSF036761">
    <property type="entry name" value="GDH_Mll4104"/>
    <property type="match status" value="1"/>
</dbReference>
<evidence type="ECO:0000259" key="4">
    <source>
        <dbReference type="Pfam" id="PF21075"/>
    </source>
</evidence>
<dbReference type="InterPro" id="IPR048381">
    <property type="entry name" value="GDH_C"/>
</dbReference>
<dbReference type="Pfam" id="PF21076">
    <property type="entry name" value="GDH_ACT2"/>
    <property type="match status" value="1"/>
</dbReference>
<comment type="caution">
    <text evidence="7">The sequence shown here is derived from an EMBL/GenBank/DDBJ whole genome shotgun (WGS) entry which is preliminary data.</text>
</comment>
<dbReference type="OrthoDB" id="9758052at2"/>
<accession>A0A1T4LGM8</accession>
<dbReference type="Pfam" id="PF21079">
    <property type="entry name" value="GDH_HM2"/>
    <property type="match status" value="1"/>
</dbReference>
<dbReference type="Pfam" id="PF21077">
    <property type="entry name" value="GDH_ACT3"/>
    <property type="match status" value="1"/>
</dbReference>
<evidence type="ECO:0000259" key="2">
    <source>
        <dbReference type="Pfam" id="PF05088"/>
    </source>
</evidence>
<dbReference type="GO" id="GO:0004069">
    <property type="term" value="F:L-aspartate:2-oxoglutarate aminotransferase activity"/>
    <property type="evidence" value="ECO:0007669"/>
    <property type="project" value="InterPro"/>
</dbReference>
<reference evidence="7 8" key="1">
    <citation type="submission" date="2017-01" db="EMBL/GenBank/DDBJ databases">
        <title>Genome Sequencing of a Marine Spirillum, Oceanospirillum multiglobuliferum ATCC 33336, from Japan.</title>
        <authorList>
            <person name="Carney J.G."/>
            <person name="Trachtenberg A.M."/>
            <person name="Rheaume B.A."/>
            <person name="Linnane J.D."/>
            <person name="Pitts N.L."/>
            <person name="Mykles D.L."/>
            <person name="Maclea K.S."/>
        </authorList>
    </citation>
    <scope>NUCLEOTIDE SEQUENCE [LARGE SCALE GENOMIC DNA]</scope>
    <source>
        <strain evidence="7 8">ATCC 33336</strain>
    </source>
</reference>
<dbReference type="GO" id="GO:0006538">
    <property type="term" value="P:L-glutamate catabolic process"/>
    <property type="evidence" value="ECO:0007669"/>
    <property type="project" value="InterPro"/>
</dbReference>
<dbReference type="Pfam" id="PF05088">
    <property type="entry name" value="Bac_GDH_CD"/>
    <property type="match status" value="1"/>
</dbReference>
<sequence>MMYPASEGHKKFLSQLEEQLATKFPEDQVQTLTRFANIYYASASLEELSERRPDDLYAATVSTWRFLQKFDATAPKVRVYNPDFEQDGWQSTHTVIEILQRDMPFLVDSIRVELKNRDITVHSIHNTVLNFVRDEQHQVQQFSSRNDQFSDELNAAAESLMYIEVDRHTAKAELDALRDAMIGVLREVDTAVADFDLMRNKSSALCEALAQSRPPHLGEADLTEAVDFLRWLNDEHFTYLGYDEYDVVEENGKRILKQVKGAELGILKLDDPRYRAQSRDGMALDARQLVLIPELLSFAKASEHARVHRPAYPDYITIKRFNAEGILVGESRFLGLFTASVYNESPRRMPILRKKINAVVEASGLDPNGHSGKHLVQILEVFPRDELIQTDTYELTETVLGILNIRERRRVRLFIRKDSFGKFFSCLVYMPRDIYCTELRHKVREVLWEELNATGLEFHTYFSESTLARTQYLLRFKGDDAPKFDVKAIEKRVMAIARSWSDDLYSALIEGYGEEKANHYWALYRDAFPGSYSDDFNSRIAVLDIGYIDQINDQQNVTMSFYRHLEADSQHIQFKLFHADEPLPLSDIIPVLENLGMRVVGEHPYEIDRSDGRTIWIHDFSLQPAAQQEVNLAQIKEALQDAFRHIWAGNAENDTFNRLVLTTGLPWRQVSVLRAYARYMKQIRFNFGQEYIAATLGNHPAIARQLVALFELRFNPEVQYDKEAAKTLRAEIIEALDQVQSLNEDLILRRYLDLIRATLRTNFYQTDASGEIKSYISFKLNTKKIPDVPLPRPMFEIFVYSPRVEGVHLRGGKVARGGLRWSDRHEDFRTEVLGLVKAQQVKNSVIVPVGAKGGFVCKRSPEGGDRDAILQEGIACYKIFINALLDITDNLVGGEVVPPKNVVRHDEDDPYLVVAADKGTATFSDIANSISLEHGFWLKDAFASGGANGYDHKKMGITARGAWVSVQRHFRELGHNVQNQDFTVVGIGDMAGDVFGNGMLLSEHIQLVAAFNHMHIFIDPNPASAASFKERRRLFDLPRSSWADYNANLISPGGGVFLRSAKFIVISPEMKARFAIKEDRMAPTDLITAILKAPVDLIWNGGIGTYAKSSLETHADAGDKANDALRINGVQVGAKVIGEGGNLGFTQRARIEYGLNGGLVNTDFIDNAGGVNCSDHEVNIKILLDEIVSQGDMTAKQRNELLEAMTEEVGALVLRNNYTQSQALSLAKLTAKDGIGQFRRFINALESEGKLNRELEFIPSDEALLERFNQGQGLTGSELSVLISYAKADLKQRLLASNVPDDTFIEKEMERAFPSVLMQKFKPAMYNHRLKREIVSTQLANDLVDHGGIAFIHRLIDSSGAEAAEIARAYVVAREVFGLNQLWQRIEALDYQVSSETQYDMMLDLMRLIRRATRWFLRPHLANMAVSDVIALYEPKVRMLSETIGERLRGAQLESWSKRRATLVEQGVPEALADQVAATSGLYSLLGVVEAERVTGEKLQRVAEVYFELGHQLDLQWVSQQITKLQVHDSWEALARETFRDDLDWQSRALAISVIQMEDGVKEVEERVSQWMARHQHQVKRWQKILAEISSGSKAGFPIFSVAMRELFDLAQVQLEA</sequence>
<feature type="domain" description="NAD-glutamate dehydrogenase N-terminal ACT1" evidence="4">
    <location>
        <begin position="35"/>
        <end position="180"/>
    </location>
</feature>
<evidence type="ECO:0000256" key="1">
    <source>
        <dbReference type="ARBA" id="ARBA00023002"/>
    </source>
</evidence>
<dbReference type="PANTHER" id="PTHR43403">
    <property type="entry name" value="NAD-SPECIFIC GLUTAMATE DEHYDROGENASE"/>
    <property type="match status" value="1"/>
</dbReference>
<dbReference type="SUPFAM" id="SSF51735">
    <property type="entry name" value="NAD(P)-binding Rossmann-fold domains"/>
    <property type="match status" value="1"/>
</dbReference>
<dbReference type="InterPro" id="IPR007780">
    <property type="entry name" value="NAD_Glu_DH_bac"/>
</dbReference>
<evidence type="ECO:0000259" key="5">
    <source>
        <dbReference type="Pfam" id="PF21076"/>
    </source>
</evidence>
<dbReference type="InterPro" id="IPR049062">
    <property type="entry name" value="NAD_Glu_DH_ACT2"/>
</dbReference>
<proteinExistence type="predicted"/>
<dbReference type="Proteomes" id="UP000191418">
    <property type="component" value="Unassembled WGS sequence"/>
</dbReference>
<dbReference type="Pfam" id="PF21075">
    <property type="entry name" value="GDH_ACT1"/>
    <property type="match status" value="1"/>
</dbReference>
<organism evidence="7 8">
    <name type="scientific">Oceanospirillum multiglobuliferum</name>
    <dbReference type="NCBI Taxonomy" id="64969"/>
    <lineage>
        <taxon>Bacteria</taxon>
        <taxon>Pseudomonadati</taxon>
        <taxon>Pseudomonadota</taxon>
        <taxon>Gammaproteobacteria</taxon>
        <taxon>Oceanospirillales</taxon>
        <taxon>Oceanospirillaceae</taxon>
        <taxon>Oceanospirillum</taxon>
    </lineage>
</organism>
<evidence type="ECO:0000313" key="8">
    <source>
        <dbReference type="Proteomes" id="UP000191418"/>
    </source>
</evidence>
<feature type="domain" description="NAD-specific glutamate dehydrogenase C-terminal" evidence="3">
    <location>
        <begin position="1271"/>
        <end position="1607"/>
    </location>
</feature>
<dbReference type="EMBL" id="MTSM01000002">
    <property type="protein sequence ID" value="OPX56667.1"/>
    <property type="molecule type" value="Genomic_DNA"/>
</dbReference>
<feature type="domain" description="NAD-glutamate dehydrogenase ACT2" evidence="5">
    <location>
        <begin position="412"/>
        <end position="501"/>
    </location>
</feature>